<dbReference type="InterPro" id="IPR029058">
    <property type="entry name" value="AB_hydrolase_fold"/>
</dbReference>
<dbReference type="PANTHER" id="PTHR43798">
    <property type="entry name" value="MONOACYLGLYCEROL LIPASE"/>
    <property type="match status" value="1"/>
</dbReference>
<dbReference type="PRINTS" id="PR00111">
    <property type="entry name" value="ABHYDROLASE"/>
</dbReference>
<keyword evidence="2" id="KW-0378">Hydrolase</keyword>
<dbReference type="EMBL" id="WWCL01000002">
    <property type="protein sequence ID" value="MYN45975.1"/>
    <property type="molecule type" value="Genomic_DNA"/>
</dbReference>
<dbReference type="Pfam" id="PF12697">
    <property type="entry name" value="Abhydrolase_6"/>
    <property type="match status" value="1"/>
</dbReference>
<dbReference type="InterPro" id="IPR000073">
    <property type="entry name" value="AB_hydrolase_1"/>
</dbReference>
<dbReference type="InterPro" id="IPR050266">
    <property type="entry name" value="AB_hydrolase_sf"/>
</dbReference>
<dbReference type="GO" id="GO:0016787">
    <property type="term" value="F:hydrolase activity"/>
    <property type="evidence" value="ECO:0007669"/>
    <property type="project" value="UniProtKB-KW"/>
</dbReference>
<proteinExistence type="predicted"/>
<keyword evidence="3" id="KW-1185">Reference proteome</keyword>
<comment type="caution">
    <text evidence="2">The sequence shown here is derived from an EMBL/GenBank/DDBJ whole genome shotgun (WGS) entry which is preliminary data.</text>
</comment>
<sequence length="239" mass="26595">MTRLDFIPGTLCDARMWSRVLPQLDGQYDCHHIPLYEASTRQQMHALIARHSAACAHLVGFSLGAYLAMEYALQNPERVQSLVLIANSARGLSAGEIQTRQRIIPMLERTPYMGISRIRLREILHPDHLDDADTVAIIQQMALDLGKDVLLAQFTASMERPDLMERLAEIRCPVLLIGAMQDQLVNPADLIEMQRNLPAAQLSLHEGSGHMLPLELAHAVSHDLHQFHMGLAATTMSAA</sequence>
<gene>
    <name evidence="2" type="ORF">GTP23_13045</name>
</gene>
<feature type="domain" description="AB hydrolase-1" evidence="1">
    <location>
        <begin position="6"/>
        <end position="220"/>
    </location>
</feature>
<evidence type="ECO:0000313" key="3">
    <source>
        <dbReference type="Proteomes" id="UP000444316"/>
    </source>
</evidence>
<evidence type="ECO:0000259" key="1">
    <source>
        <dbReference type="Pfam" id="PF12697"/>
    </source>
</evidence>
<accession>A0A845I2G6</accession>
<dbReference type="Gene3D" id="3.40.50.1820">
    <property type="entry name" value="alpha/beta hydrolase"/>
    <property type="match status" value="1"/>
</dbReference>
<reference evidence="2" key="1">
    <citation type="submission" date="2019-12" db="EMBL/GenBank/DDBJ databases">
        <title>Novel species isolated from a subtropical stream in China.</title>
        <authorList>
            <person name="Lu H."/>
        </authorList>
    </citation>
    <scope>NUCLEOTIDE SEQUENCE [LARGE SCALE GENOMIC DNA]</scope>
    <source>
        <strain evidence="2">FT93W</strain>
    </source>
</reference>
<protein>
    <submittedName>
        <fullName evidence="2">Alpha/beta fold hydrolase</fullName>
    </submittedName>
</protein>
<dbReference type="AlphaFoldDB" id="A0A845I2G6"/>
<dbReference type="Proteomes" id="UP000444316">
    <property type="component" value="Unassembled WGS sequence"/>
</dbReference>
<dbReference type="SUPFAM" id="SSF53474">
    <property type="entry name" value="alpha/beta-Hydrolases"/>
    <property type="match status" value="1"/>
</dbReference>
<evidence type="ECO:0000313" key="2">
    <source>
        <dbReference type="EMBL" id="MYN45975.1"/>
    </source>
</evidence>
<organism evidence="2 3">
    <name type="scientific">Duganella fentianensis</name>
    <dbReference type="NCBI Taxonomy" id="2692177"/>
    <lineage>
        <taxon>Bacteria</taxon>
        <taxon>Pseudomonadati</taxon>
        <taxon>Pseudomonadota</taxon>
        <taxon>Betaproteobacteria</taxon>
        <taxon>Burkholderiales</taxon>
        <taxon>Oxalobacteraceae</taxon>
        <taxon>Telluria group</taxon>
        <taxon>Duganella</taxon>
    </lineage>
</organism>
<dbReference type="RefSeq" id="WP_161035508.1">
    <property type="nucleotide sequence ID" value="NZ_WWCL01000002.1"/>
</dbReference>
<name>A0A845I2G6_9BURK</name>